<proteinExistence type="predicted"/>
<name>E1YJN1_9BACT</name>
<organism evidence="1">
    <name type="scientific">uncultured Desulfobacterium sp</name>
    <dbReference type="NCBI Taxonomy" id="201089"/>
    <lineage>
        <taxon>Bacteria</taxon>
        <taxon>Pseudomonadati</taxon>
        <taxon>Thermodesulfobacteriota</taxon>
        <taxon>Desulfobacteria</taxon>
        <taxon>Desulfobacterales</taxon>
        <taxon>Desulfobacteriaceae</taxon>
        <taxon>Desulfobacterium</taxon>
        <taxon>environmental samples</taxon>
    </lineage>
</organism>
<dbReference type="AlphaFoldDB" id="E1YJN1"/>
<dbReference type="EMBL" id="FR695877">
    <property type="protein sequence ID" value="CBX31485.1"/>
    <property type="molecule type" value="Genomic_DNA"/>
</dbReference>
<protein>
    <submittedName>
        <fullName evidence="1">Uncharacterized protein</fullName>
    </submittedName>
</protein>
<sequence length="116" mass="13512">MDILTNEQFRDISRNLIKAFESRYRIVPLNSLKKTGYILKKPIYITIETDGEAIIASLDDIEAFSYADTEFEAINALCEEIVMLYEDMKTNRENLGILPQKWLEYLNEVITVDENI</sequence>
<accession>E1YJN1</accession>
<evidence type="ECO:0000313" key="1">
    <source>
        <dbReference type="EMBL" id="CBX31485.1"/>
    </source>
</evidence>
<gene>
    <name evidence="1" type="ORF">N47_E49970</name>
</gene>
<reference evidence="1" key="1">
    <citation type="journal article" date="2011" name="Environ. Microbiol.">
        <title>Genomic insights into the metabolic potential of the polycyclic aromatic hydrocarbon degrading sulfate-reducing Deltaproteobacterium N47.</title>
        <authorList>
            <person name="Bergmann F."/>
            <person name="Selesi D."/>
            <person name="Weinmaier T."/>
            <person name="Tischler P."/>
            <person name="Rattei T."/>
            <person name="Meckenstock R.U."/>
        </authorList>
    </citation>
    <scope>NUCLEOTIDE SEQUENCE</scope>
</reference>